<dbReference type="SUPFAM" id="SSF52402">
    <property type="entry name" value="Adenine nucleotide alpha hydrolases-like"/>
    <property type="match status" value="1"/>
</dbReference>
<dbReference type="InterPro" id="IPR051857">
    <property type="entry name" value="Asn_synthetase_domain"/>
</dbReference>
<dbReference type="FunCoup" id="D6WQE0">
    <property type="interactions" value="1095"/>
</dbReference>
<dbReference type="STRING" id="7070.D6WQE0"/>
<name>D6WQE0_TRICA</name>
<dbReference type="PANTHER" id="PTHR45937:SF1">
    <property type="entry name" value="ASPARAGINE SYNTHETASE DOMAIN-CONTAINING PROTEIN 1"/>
    <property type="match status" value="1"/>
</dbReference>
<evidence type="ECO:0000256" key="2">
    <source>
        <dbReference type="ARBA" id="ARBA00022888"/>
    </source>
</evidence>
<evidence type="ECO:0000256" key="1">
    <source>
        <dbReference type="ARBA" id="ARBA00022605"/>
    </source>
</evidence>
<protein>
    <submittedName>
        <fullName evidence="5">Asparagine synthetase domain-containing protein CG17486-like Protein</fullName>
    </submittedName>
</protein>
<proteinExistence type="predicted"/>
<dbReference type="CDD" id="cd01991">
    <property type="entry name" value="Asn_synthase_B_C"/>
    <property type="match status" value="1"/>
</dbReference>
<reference evidence="5 6" key="2">
    <citation type="journal article" date="2010" name="Nucleic Acids Res.">
        <title>BeetleBase in 2010: revisions to provide comprehensive genomic information for Tribolium castaneum.</title>
        <authorList>
            <person name="Kim H.S."/>
            <person name="Murphy T."/>
            <person name="Xia J."/>
            <person name="Caragea D."/>
            <person name="Park Y."/>
            <person name="Beeman R.W."/>
            <person name="Lorenzen M.D."/>
            <person name="Butcher S."/>
            <person name="Manak J.R."/>
            <person name="Brown S.J."/>
        </authorList>
    </citation>
    <scope>GENOME REANNOTATION</scope>
    <source>
        <strain evidence="5 6">Georgia GA2</strain>
    </source>
</reference>
<organism evidence="5 6">
    <name type="scientific">Tribolium castaneum</name>
    <name type="common">Red flour beetle</name>
    <dbReference type="NCBI Taxonomy" id="7070"/>
    <lineage>
        <taxon>Eukaryota</taxon>
        <taxon>Metazoa</taxon>
        <taxon>Ecdysozoa</taxon>
        <taxon>Arthropoda</taxon>
        <taxon>Hexapoda</taxon>
        <taxon>Insecta</taxon>
        <taxon>Pterygota</taxon>
        <taxon>Neoptera</taxon>
        <taxon>Endopterygota</taxon>
        <taxon>Coleoptera</taxon>
        <taxon>Polyphaga</taxon>
        <taxon>Cucujiformia</taxon>
        <taxon>Tenebrionidae</taxon>
        <taxon>Tenebrionidae incertae sedis</taxon>
        <taxon>Tribolium</taxon>
    </lineage>
</organism>
<dbReference type="AlphaFoldDB" id="D6WQE0"/>
<keyword evidence="1" id="KW-0028">Amino-acid biosynthesis</keyword>
<dbReference type="Pfam" id="PF00733">
    <property type="entry name" value="Asn_synthase"/>
    <property type="match status" value="2"/>
</dbReference>
<keyword evidence="2" id="KW-0061">Asparagine biosynthesis</keyword>
<dbReference type="InterPro" id="IPR014729">
    <property type="entry name" value="Rossmann-like_a/b/a_fold"/>
</dbReference>
<dbReference type="GO" id="GO:0006529">
    <property type="term" value="P:asparagine biosynthetic process"/>
    <property type="evidence" value="ECO:0007669"/>
    <property type="project" value="UniProtKB-KW"/>
</dbReference>
<dbReference type="InParanoid" id="D6WQE0"/>
<evidence type="ECO:0000313" key="6">
    <source>
        <dbReference type="Proteomes" id="UP000007266"/>
    </source>
</evidence>
<accession>D6WQE0</accession>
<dbReference type="InterPro" id="IPR001962">
    <property type="entry name" value="Asn_synthase"/>
</dbReference>
<dbReference type="Gene3D" id="3.40.50.620">
    <property type="entry name" value="HUPs"/>
    <property type="match status" value="1"/>
</dbReference>
<dbReference type="HOGENOM" id="CLU_012368_2_0_1"/>
<dbReference type="GO" id="GO:0004066">
    <property type="term" value="F:asparagine synthase (glutamine-hydrolyzing) activity"/>
    <property type="evidence" value="ECO:0007669"/>
    <property type="project" value="InterPro"/>
</dbReference>
<evidence type="ECO:0000313" key="5">
    <source>
        <dbReference type="EMBL" id="EFA07688.2"/>
    </source>
</evidence>
<evidence type="ECO:0000256" key="3">
    <source>
        <dbReference type="ARBA" id="ARBA00022962"/>
    </source>
</evidence>
<feature type="domain" description="Glutamine amidotransferase type-2" evidence="4">
    <location>
        <begin position="2"/>
        <end position="183"/>
    </location>
</feature>
<keyword evidence="6" id="KW-1185">Reference proteome</keyword>
<dbReference type="InterPro" id="IPR029055">
    <property type="entry name" value="Ntn_hydrolases_N"/>
</dbReference>
<dbReference type="SUPFAM" id="SSF56235">
    <property type="entry name" value="N-terminal nucleophile aminohydrolases (Ntn hydrolases)"/>
    <property type="match status" value="1"/>
</dbReference>
<dbReference type="Gene3D" id="3.60.20.10">
    <property type="entry name" value="Glutamine Phosphoribosylpyrophosphate, subunit 1, domain 1"/>
    <property type="match status" value="1"/>
</dbReference>
<dbReference type="PROSITE" id="PS51278">
    <property type="entry name" value="GATASE_TYPE_2"/>
    <property type="match status" value="1"/>
</dbReference>
<reference evidence="5 6" key="1">
    <citation type="journal article" date="2008" name="Nature">
        <title>The genome of the model beetle and pest Tribolium castaneum.</title>
        <authorList>
            <consortium name="Tribolium Genome Sequencing Consortium"/>
            <person name="Richards S."/>
            <person name="Gibbs R.A."/>
            <person name="Weinstock G.M."/>
            <person name="Brown S.J."/>
            <person name="Denell R."/>
            <person name="Beeman R.W."/>
            <person name="Gibbs R."/>
            <person name="Beeman R.W."/>
            <person name="Brown S.J."/>
            <person name="Bucher G."/>
            <person name="Friedrich M."/>
            <person name="Grimmelikhuijzen C.J."/>
            <person name="Klingler M."/>
            <person name="Lorenzen M."/>
            <person name="Richards S."/>
            <person name="Roth S."/>
            <person name="Schroder R."/>
            <person name="Tautz D."/>
            <person name="Zdobnov E.M."/>
            <person name="Muzny D."/>
            <person name="Gibbs R.A."/>
            <person name="Weinstock G.M."/>
            <person name="Attaway T."/>
            <person name="Bell S."/>
            <person name="Buhay C.J."/>
            <person name="Chandrabose M.N."/>
            <person name="Chavez D."/>
            <person name="Clerk-Blankenburg K.P."/>
            <person name="Cree A."/>
            <person name="Dao M."/>
            <person name="Davis C."/>
            <person name="Chacko J."/>
            <person name="Dinh H."/>
            <person name="Dugan-Rocha S."/>
            <person name="Fowler G."/>
            <person name="Garner T.T."/>
            <person name="Garnes J."/>
            <person name="Gnirke A."/>
            <person name="Hawes A."/>
            <person name="Hernandez J."/>
            <person name="Hines S."/>
            <person name="Holder M."/>
            <person name="Hume J."/>
            <person name="Jhangiani S.N."/>
            <person name="Joshi V."/>
            <person name="Khan Z.M."/>
            <person name="Jackson L."/>
            <person name="Kovar C."/>
            <person name="Kowis A."/>
            <person name="Lee S."/>
            <person name="Lewis L.R."/>
            <person name="Margolis J."/>
            <person name="Morgan M."/>
            <person name="Nazareth L.V."/>
            <person name="Nguyen N."/>
            <person name="Okwuonu G."/>
            <person name="Parker D."/>
            <person name="Richards S."/>
            <person name="Ruiz S.J."/>
            <person name="Santibanez J."/>
            <person name="Savard J."/>
            <person name="Scherer S.E."/>
            <person name="Schneider B."/>
            <person name="Sodergren E."/>
            <person name="Tautz D."/>
            <person name="Vattahil S."/>
            <person name="Villasana D."/>
            <person name="White C.S."/>
            <person name="Wright R."/>
            <person name="Park Y."/>
            <person name="Beeman R.W."/>
            <person name="Lord J."/>
            <person name="Oppert B."/>
            <person name="Lorenzen M."/>
            <person name="Brown S."/>
            <person name="Wang L."/>
            <person name="Savard J."/>
            <person name="Tautz D."/>
            <person name="Richards S."/>
            <person name="Weinstock G."/>
            <person name="Gibbs R.A."/>
            <person name="Liu Y."/>
            <person name="Worley K."/>
            <person name="Weinstock G."/>
            <person name="Elsik C.G."/>
            <person name="Reese J.T."/>
            <person name="Elhaik E."/>
            <person name="Landan G."/>
            <person name="Graur D."/>
            <person name="Arensburger P."/>
            <person name="Atkinson P."/>
            <person name="Beeman R.W."/>
            <person name="Beidler J."/>
            <person name="Brown S.J."/>
            <person name="Demuth J.P."/>
            <person name="Drury D.W."/>
            <person name="Du Y.Z."/>
            <person name="Fujiwara H."/>
            <person name="Lorenzen M."/>
            <person name="Maselli V."/>
            <person name="Osanai M."/>
            <person name="Park Y."/>
            <person name="Robertson H.M."/>
            <person name="Tu Z."/>
            <person name="Wang J.J."/>
            <person name="Wang S."/>
            <person name="Richards S."/>
            <person name="Song H."/>
            <person name="Zhang L."/>
            <person name="Sodergren E."/>
            <person name="Werner D."/>
            <person name="Stanke M."/>
            <person name="Morgenstern B."/>
            <person name="Solovyev V."/>
            <person name="Kosarev P."/>
            <person name="Brown G."/>
            <person name="Chen H.C."/>
            <person name="Ermolaeva O."/>
            <person name="Hlavina W."/>
            <person name="Kapustin Y."/>
            <person name="Kiryutin B."/>
            <person name="Kitts P."/>
            <person name="Maglott D."/>
            <person name="Pruitt K."/>
            <person name="Sapojnikov V."/>
            <person name="Souvorov A."/>
            <person name="Mackey A.J."/>
            <person name="Waterhouse R.M."/>
            <person name="Wyder S."/>
            <person name="Zdobnov E.M."/>
            <person name="Zdobnov E.M."/>
            <person name="Wyder S."/>
            <person name="Kriventseva E.V."/>
            <person name="Kadowaki T."/>
            <person name="Bork P."/>
            <person name="Aranda M."/>
            <person name="Bao R."/>
            <person name="Beermann A."/>
            <person name="Berns N."/>
            <person name="Bolognesi R."/>
            <person name="Bonneton F."/>
            <person name="Bopp D."/>
            <person name="Brown S.J."/>
            <person name="Bucher G."/>
            <person name="Butts T."/>
            <person name="Chaumot A."/>
            <person name="Denell R.E."/>
            <person name="Ferrier D.E."/>
            <person name="Friedrich M."/>
            <person name="Gordon C.M."/>
            <person name="Jindra M."/>
            <person name="Klingler M."/>
            <person name="Lan Q."/>
            <person name="Lattorff H.M."/>
            <person name="Laudet V."/>
            <person name="von Levetsow C."/>
            <person name="Liu Z."/>
            <person name="Lutz R."/>
            <person name="Lynch J.A."/>
            <person name="da Fonseca R.N."/>
            <person name="Posnien N."/>
            <person name="Reuter R."/>
            <person name="Roth S."/>
            <person name="Savard J."/>
            <person name="Schinko J.B."/>
            <person name="Schmitt C."/>
            <person name="Schoppmeier M."/>
            <person name="Schroder R."/>
            <person name="Shippy T.D."/>
            <person name="Simonnet F."/>
            <person name="Marques-Souza H."/>
            <person name="Tautz D."/>
            <person name="Tomoyasu Y."/>
            <person name="Trauner J."/>
            <person name="Van der Zee M."/>
            <person name="Vervoort M."/>
            <person name="Wittkopp N."/>
            <person name="Wimmer E.A."/>
            <person name="Yang X."/>
            <person name="Jones A.K."/>
            <person name="Sattelle D.B."/>
            <person name="Ebert P.R."/>
            <person name="Nelson D."/>
            <person name="Scott J.G."/>
            <person name="Beeman R.W."/>
            <person name="Muthukrishnan S."/>
            <person name="Kramer K.J."/>
            <person name="Arakane Y."/>
            <person name="Beeman R.W."/>
            <person name="Zhu Q."/>
            <person name="Hogenkamp D."/>
            <person name="Dixit R."/>
            <person name="Oppert B."/>
            <person name="Jiang H."/>
            <person name="Zou Z."/>
            <person name="Marshall J."/>
            <person name="Elpidina E."/>
            <person name="Vinokurov K."/>
            <person name="Oppert C."/>
            <person name="Zou Z."/>
            <person name="Evans J."/>
            <person name="Lu Z."/>
            <person name="Zhao P."/>
            <person name="Sumathipala N."/>
            <person name="Altincicek B."/>
            <person name="Vilcinskas A."/>
            <person name="Williams M."/>
            <person name="Hultmark D."/>
            <person name="Hetru C."/>
            <person name="Jiang H."/>
            <person name="Grimmelikhuijzen C.J."/>
            <person name="Hauser F."/>
            <person name="Cazzamali G."/>
            <person name="Williamson M."/>
            <person name="Park Y."/>
            <person name="Li B."/>
            <person name="Tanaka Y."/>
            <person name="Predel R."/>
            <person name="Neupert S."/>
            <person name="Schachtner J."/>
            <person name="Verleyen P."/>
            <person name="Raible F."/>
            <person name="Bork P."/>
            <person name="Friedrich M."/>
            <person name="Walden K.K."/>
            <person name="Robertson H.M."/>
            <person name="Angeli S."/>
            <person name="Foret S."/>
            <person name="Bucher G."/>
            <person name="Schuetz S."/>
            <person name="Maleszka R."/>
            <person name="Wimmer E.A."/>
            <person name="Beeman R.W."/>
            <person name="Lorenzen M."/>
            <person name="Tomoyasu Y."/>
            <person name="Miller S.C."/>
            <person name="Grossmann D."/>
            <person name="Bucher G."/>
        </authorList>
    </citation>
    <scope>NUCLEOTIDE SEQUENCE [LARGE SCALE GENOMIC DNA]</scope>
    <source>
        <strain evidence="5 6">Georgia GA2</strain>
    </source>
</reference>
<evidence type="ECO:0000259" key="4">
    <source>
        <dbReference type="PROSITE" id="PS51278"/>
    </source>
</evidence>
<dbReference type="OMA" id="SVYESCP"/>
<dbReference type="Proteomes" id="UP000007266">
    <property type="component" value="Linkage group 7"/>
</dbReference>
<dbReference type="Pfam" id="PF13537">
    <property type="entry name" value="GATase_7"/>
    <property type="match status" value="1"/>
</dbReference>
<keyword evidence="3" id="KW-0315">Glutamine amidotransferase</keyword>
<dbReference type="PANTHER" id="PTHR45937">
    <property type="entry name" value="ASPARAGINE SYNTHETASE DOMAIN-CONTAINING PROTEIN 1"/>
    <property type="match status" value="1"/>
</dbReference>
<dbReference type="EMBL" id="KQ971354">
    <property type="protein sequence ID" value="EFA07688.2"/>
    <property type="molecule type" value="Genomic_DNA"/>
</dbReference>
<gene>
    <name evidence="5" type="primary">AUGUSTUS-3.0.2_30759</name>
    <name evidence="5" type="ORF">TcasGA2_TC030759</name>
</gene>
<sequence length="570" mass="65108">MCGIFCLLSFDKSNTETLHYKFELFKEQISRRGPNSLKTDFCQLNNCNILFASSVLWLQGTDITTQPCKNDNSVFIYNGDIFGGSQIGQQLNSGSGDTNLFFDALQNSDDILMTLDNIEGPYAFVYLNVVQNKVYIGRDIFGRRSLLIGRNANEFVITSVAKRGTEFEFMELPSIGIFSIDLDTKQWKILPWRRKNKNFVEKLSEFELFINQTVLKQADVFDRKKTFVPPSEAQLKLLTGFLDLQTCDLFNFLFNSPFMNNILRLKELLQNSIKKRILAQPKFCQNCYKKYDCDHAITGILFSGGVDCAVLALLASTVIDPLRPIDLMNVAFEKGGCYDTPDRITGLSTLRELQQLCPDRKWNFVEVNVTREELDKCRRDRISDLIFPLNSILDDSLGCALWFASRGVTQDYTTPCRVKTEVFHLSHQIQTLLVGMGADELFGGYTRHRAAFQKKGWEGLSEILDEDWQNLPYRNLARDDRVVSDHGRQLRTPYLDEEVVKFVHSLHTWDKTFPSIKLQGIGEKLLLRSLAYHLGLTKAALLKKRALQFGSRIANSKEKGHEISQHLTAT</sequence>
<dbReference type="InterPro" id="IPR017932">
    <property type="entry name" value="GATase_2_dom"/>
</dbReference>